<keyword evidence="11" id="KW-1185">Reference proteome</keyword>
<dbReference type="SMART" id="SM01117">
    <property type="entry name" value="Cyt-b5"/>
    <property type="match status" value="1"/>
</dbReference>
<evidence type="ECO:0000256" key="4">
    <source>
        <dbReference type="ARBA" id="ARBA00022723"/>
    </source>
</evidence>
<feature type="transmembrane region" description="Helical" evidence="8">
    <location>
        <begin position="109"/>
        <end position="132"/>
    </location>
</feature>
<dbReference type="PANTHER" id="PTHR19359:SF14">
    <property type="entry name" value="CYTOCHROME B5 A"/>
    <property type="match status" value="1"/>
</dbReference>
<keyword evidence="4 8" id="KW-0479">Metal-binding</keyword>
<accession>C5LCZ4</accession>
<dbReference type="EMBL" id="GG680950">
    <property type="protein sequence ID" value="EER05338.1"/>
    <property type="molecule type" value="Genomic_DNA"/>
</dbReference>
<dbReference type="PRINTS" id="PR00363">
    <property type="entry name" value="CYTOCHROMEB5"/>
</dbReference>
<organism evidence="11">
    <name type="scientific">Perkinsus marinus (strain ATCC 50983 / TXsc)</name>
    <dbReference type="NCBI Taxonomy" id="423536"/>
    <lineage>
        <taxon>Eukaryota</taxon>
        <taxon>Sar</taxon>
        <taxon>Alveolata</taxon>
        <taxon>Perkinsozoa</taxon>
        <taxon>Perkinsea</taxon>
        <taxon>Perkinsida</taxon>
        <taxon>Perkinsidae</taxon>
        <taxon>Perkinsus</taxon>
    </lineage>
</organism>
<feature type="domain" description="Cytochrome b5 heme-binding" evidence="9">
    <location>
        <begin position="13"/>
        <end position="89"/>
    </location>
</feature>
<evidence type="ECO:0000256" key="5">
    <source>
        <dbReference type="ARBA" id="ARBA00023004"/>
    </source>
</evidence>
<dbReference type="GO" id="GO:0020037">
    <property type="term" value="F:heme binding"/>
    <property type="evidence" value="ECO:0007669"/>
    <property type="project" value="UniProtKB-UniRule"/>
</dbReference>
<dbReference type="Proteomes" id="UP000007800">
    <property type="component" value="Unassembled WGS sequence"/>
</dbReference>
<dbReference type="GeneID" id="9041136"/>
<keyword evidence="6 8" id="KW-0472">Membrane</keyword>
<dbReference type="Pfam" id="PF00173">
    <property type="entry name" value="Cyt-b5"/>
    <property type="match status" value="1"/>
</dbReference>
<evidence type="ECO:0000256" key="7">
    <source>
        <dbReference type="ARBA" id="ARBA00038168"/>
    </source>
</evidence>
<dbReference type="PROSITE" id="PS50255">
    <property type="entry name" value="CYTOCHROME_B5_2"/>
    <property type="match status" value="1"/>
</dbReference>
<dbReference type="SUPFAM" id="SSF55856">
    <property type="entry name" value="Cytochrome b5-like heme/steroid binding domain"/>
    <property type="match status" value="1"/>
</dbReference>
<dbReference type="InterPro" id="IPR001199">
    <property type="entry name" value="Cyt_B5-like_heme/steroid-bd"/>
</dbReference>
<comment type="subcellular location">
    <subcellularLocation>
        <location evidence="1">Membrane</location>
    </subcellularLocation>
</comment>
<proteinExistence type="inferred from homology"/>
<dbReference type="Gene3D" id="3.10.120.10">
    <property type="entry name" value="Cytochrome b5-like heme/steroid binding domain"/>
    <property type="match status" value="1"/>
</dbReference>
<evidence type="ECO:0000313" key="11">
    <source>
        <dbReference type="Proteomes" id="UP000007800"/>
    </source>
</evidence>
<dbReference type="OMA" id="EIGHSDF"/>
<evidence type="ECO:0000256" key="2">
    <source>
        <dbReference type="ARBA" id="ARBA00022617"/>
    </source>
</evidence>
<dbReference type="FunFam" id="3.10.120.10:FF:000002">
    <property type="entry name" value="Cytochrome b5 type B"/>
    <property type="match status" value="1"/>
</dbReference>
<sequence length="134" mass="14466">MSRADEKMSRNELPIITAAEVAEHTEKTDCWVILHGGVYDVTSFLAEHPGGPTVILSNAGKDLTDHFEEIGHSDFARRIAAEHRIGILEGCEDAYRIPALAEVSQSSTLAGLPGVLTWMVVAVAIAAILLVFNQ</sequence>
<gene>
    <name evidence="10" type="ORF">Pmar_PMAR029502</name>
</gene>
<reference evidence="10 11" key="1">
    <citation type="submission" date="2008-07" db="EMBL/GenBank/DDBJ databases">
        <authorList>
            <person name="El-Sayed N."/>
            <person name="Caler E."/>
            <person name="Inman J."/>
            <person name="Amedeo P."/>
            <person name="Hass B."/>
            <person name="Wortman J."/>
        </authorList>
    </citation>
    <scope>NUCLEOTIDE SEQUENCE [LARGE SCALE GENOMIC DNA]</scope>
    <source>
        <strain evidence="11">ATCC 50983 / TXsc</strain>
    </source>
</reference>
<keyword evidence="3 8" id="KW-0812">Transmembrane</keyword>
<dbReference type="GO" id="GO:0046872">
    <property type="term" value="F:metal ion binding"/>
    <property type="evidence" value="ECO:0007669"/>
    <property type="project" value="UniProtKB-UniRule"/>
</dbReference>
<dbReference type="PANTHER" id="PTHR19359">
    <property type="entry name" value="CYTOCHROME B5"/>
    <property type="match status" value="1"/>
</dbReference>
<dbReference type="InterPro" id="IPR018506">
    <property type="entry name" value="Cyt_B5_heme-BS"/>
</dbReference>
<evidence type="ECO:0000256" key="6">
    <source>
        <dbReference type="ARBA" id="ARBA00023136"/>
    </source>
</evidence>
<dbReference type="PROSITE" id="PS00191">
    <property type="entry name" value="CYTOCHROME_B5_1"/>
    <property type="match status" value="1"/>
</dbReference>
<dbReference type="InterPro" id="IPR036400">
    <property type="entry name" value="Cyt_B5-like_heme/steroid_sf"/>
</dbReference>
<dbReference type="GO" id="GO:0016020">
    <property type="term" value="C:membrane"/>
    <property type="evidence" value="ECO:0007669"/>
    <property type="project" value="UniProtKB-SubCell"/>
</dbReference>
<dbReference type="InterPro" id="IPR050668">
    <property type="entry name" value="Cytochrome_b5"/>
</dbReference>
<evidence type="ECO:0000259" key="9">
    <source>
        <dbReference type="PROSITE" id="PS50255"/>
    </source>
</evidence>
<keyword evidence="2 8" id="KW-0349">Heme</keyword>
<evidence type="ECO:0000256" key="1">
    <source>
        <dbReference type="ARBA" id="ARBA00004370"/>
    </source>
</evidence>
<evidence type="ECO:0000313" key="10">
    <source>
        <dbReference type="EMBL" id="EER05338.1"/>
    </source>
</evidence>
<dbReference type="AlphaFoldDB" id="C5LCZ4"/>
<name>C5LCZ4_PERM5</name>
<evidence type="ECO:0000256" key="3">
    <source>
        <dbReference type="ARBA" id="ARBA00022692"/>
    </source>
</evidence>
<evidence type="ECO:0000256" key="8">
    <source>
        <dbReference type="RuleBase" id="RU362121"/>
    </source>
</evidence>
<keyword evidence="8" id="KW-1133">Transmembrane helix</keyword>
<comment type="similarity">
    <text evidence="7 8">Belongs to the cytochrome b5 family.</text>
</comment>
<protein>
    <submittedName>
        <fullName evidence="10">Cytochrome b5, putative</fullName>
    </submittedName>
</protein>
<dbReference type="OrthoDB" id="260519at2759"/>
<keyword evidence="5 8" id="KW-0408">Iron</keyword>
<dbReference type="InParanoid" id="C5LCZ4"/>
<dbReference type="RefSeq" id="XP_002773522.1">
    <property type="nucleotide sequence ID" value="XM_002773476.1"/>
</dbReference>